<evidence type="ECO:0000259" key="1">
    <source>
        <dbReference type="PROSITE" id="PS50093"/>
    </source>
</evidence>
<dbReference type="CDD" id="cd00146">
    <property type="entry name" value="PKD"/>
    <property type="match status" value="1"/>
</dbReference>
<dbReference type="Gene3D" id="2.60.40.10">
    <property type="entry name" value="Immunoglobulins"/>
    <property type="match status" value="1"/>
</dbReference>
<dbReference type="Gene3D" id="2.60.40.740">
    <property type="match status" value="3"/>
</dbReference>
<dbReference type="Gene3D" id="2.60.120.260">
    <property type="entry name" value="Galactose-binding domain-like"/>
    <property type="match status" value="1"/>
</dbReference>
<comment type="caution">
    <text evidence="2">The sequence shown here is derived from an EMBL/GenBank/DDBJ whole genome shotgun (WGS) entry which is preliminary data.</text>
</comment>
<dbReference type="InterPro" id="IPR035986">
    <property type="entry name" value="PKD_dom_sf"/>
</dbReference>
<organism evidence="2 3">
    <name type="scientific">Limnovirga soli</name>
    <dbReference type="NCBI Taxonomy" id="2656915"/>
    <lineage>
        <taxon>Bacteria</taxon>
        <taxon>Pseudomonadati</taxon>
        <taxon>Bacteroidota</taxon>
        <taxon>Chitinophagia</taxon>
        <taxon>Chitinophagales</taxon>
        <taxon>Chitinophagaceae</taxon>
        <taxon>Limnovirga</taxon>
    </lineage>
</organism>
<dbReference type="InterPro" id="IPR022409">
    <property type="entry name" value="PKD/Chitinase_dom"/>
</dbReference>
<protein>
    <submittedName>
        <fullName evidence="2">T9SS type B sorting domain-containing protein</fullName>
    </submittedName>
</protein>
<accession>A0A8J8FJ99</accession>
<reference evidence="2" key="1">
    <citation type="submission" date="2019-10" db="EMBL/GenBank/DDBJ databases">
        <title>Draft genome sequence of Panacibacter sp. KCS-6.</title>
        <authorList>
            <person name="Yim K.J."/>
        </authorList>
    </citation>
    <scope>NUCLEOTIDE SEQUENCE</scope>
    <source>
        <strain evidence="2">KCS-6</strain>
    </source>
</reference>
<dbReference type="Pfam" id="PF13573">
    <property type="entry name" value="SprB"/>
    <property type="match status" value="5"/>
</dbReference>
<keyword evidence="3" id="KW-1185">Reference proteome</keyword>
<dbReference type="Pfam" id="PF13585">
    <property type="entry name" value="CHU_C"/>
    <property type="match status" value="1"/>
</dbReference>
<evidence type="ECO:0000313" key="2">
    <source>
        <dbReference type="EMBL" id="NNV56881.1"/>
    </source>
</evidence>
<dbReference type="Proteomes" id="UP000598971">
    <property type="component" value="Unassembled WGS sequence"/>
</dbReference>
<dbReference type="SMART" id="SM00089">
    <property type="entry name" value="PKD"/>
    <property type="match status" value="1"/>
</dbReference>
<dbReference type="PROSITE" id="PS50093">
    <property type="entry name" value="PKD"/>
    <property type="match status" value="1"/>
</dbReference>
<gene>
    <name evidence="2" type="ORF">GD597_15520</name>
</gene>
<dbReference type="NCBIfam" id="TIGR04131">
    <property type="entry name" value="Bac_Flav_CTERM"/>
    <property type="match status" value="1"/>
</dbReference>
<dbReference type="AlphaFoldDB" id="A0A8J8FJ99"/>
<evidence type="ECO:0000313" key="3">
    <source>
        <dbReference type="Proteomes" id="UP000598971"/>
    </source>
</evidence>
<name>A0A8J8FJ99_9BACT</name>
<sequence length="940" mass="100102">MLQKFIHIYFAPARMFFILACLFLLQPKFTLAQCAGAVSAYPYTADFETSNDGWVPGGSQSDWAWGKPVKPVINSAASGTKCWITGGLTKAAYNDGQKSWLKSPCFNFSLLKNPYIICKVFWETEFGLDGANLEYSTDNGISWQIAGDIRDASTCNTENWYNASVLPGLANQNGWSGNTQSSRPGCFLGGGSISWITVKHSLPMLAGLPNVLFRFVFASGAGCNNFDGFAIDDFMVQESPANKASFTYKCSSSLRVNFTSTASPCTSSYLWNFDDTASGADNTSTLPNPTHAYTAGGNYKVRLTVNGPGNTSSTVELPGFEIYKDVVATIVTPLRCNGDSTGSATVNFSGGSSFYNYSWDTKPVQTTKTAENLHAGFYNVTISSGIGCPASANILLTEPPPIVPSYSIVKPNCTLSNGSIAIAVAGGVAPYTFSWQPNVSTAATANNLPSGMYTVTISDKNGCSKVLRINLPGLSNLEAIANTTKNVSCFGGNDGAAILMATGGKTPYQYTWPTGQTTAALANLAAGSYAAIVTDAEGCQAFATALIEQPDKLASFIQTKQTYCGLANGSAEINILGGTSPYQIQWSPGIFNTASISSLAPDNYVASITDKHGCILLDTATIQPSDAVTVQLTHTNVLCAGKQTGTANAMVSGGTLPYISSWKKDSTLYTDSMMQHAGAGNYLFTVKDAVGCSVQEAFTITEPPALHVETNTTPSYCHFNNAGANAIVTGGVAPYSYLWSLQNATSDYINNVSSGNYQLTVTDSNHCIVNTVAAITNIDPPPIFIGNDTTLCPGNSITLKPGNFSAYRWQNNATDPQLTITLAGTYMVHVTDNLGCVISDTIHITGDCGLIFFPTAFSPNNDRLNDFFGPVGILATVQDYSLLVFSRNGQLVFKSNNPFAKWDGKMPNSHIAPGTYVWIARFSNKGEKNLVQKGTVTVIY</sequence>
<dbReference type="InterPro" id="IPR026341">
    <property type="entry name" value="T9SS_type_B"/>
</dbReference>
<dbReference type="InterPro" id="IPR013783">
    <property type="entry name" value="Ig-like_fold"/>
</dbReference>
<proteinExistence type="predicted"/>
<feature type="domain" description="PKD" evidence="1">
    <location>
        <begin position="239"/>
        <end position="317"/>
    </location>
</feature>
<dbReference type="InterPro" id="IPR000601">
    <property type="entry name" value="PKD_dom"/>
</dbReference>
<dbReference type="Pfam" id="PF18911">
    <property type="entry name" value="PKD_4"/>
    <property type="match status" value="1"/>
</dbReference>
<dbReference type="SUPFAM" id="SSF49299">
    <property type="entry name" value="PKD domain"/>
    <property type="match status" value="1"/>
</dbReference>
<dbReference type="EMBL" id="WHPF01000011">
    <property type="protein sequence ID" value="NNV56881.1"/>
    <property type="molecule type" value="Genomic_DNA"/>
</dbReference>
<dbReference type="InterPro" id="IPR025667">
    <property type="entry name" value="SprB_repeat"/>
</dbReference>